<dbReference type="InterPro" id="IPR021842">
    <property type="entry name" value="DUF3435"/>
</dbReference>
<reference evidence="3" key="2">
    <citation type="submission" date="2023-06" db="EMBL/GenBank/DDBJ databases">
        <authorList>
            <consortium name="Lawrence Berkeley National Laboratory"/>
            <person name="Haridas S."/>
            <person name="Hensen N."/>
            <person name="Bonometti L."/>
            <person name="Westerberg I."/>
            <person name="Brannstrom I.O."/>
            <person name="Guillou S."/>
            <person name="Cros-Aarteil S."/>
            <person name="Calhoun S."/>
            <person name="Kuo A."/>
            <person name="Mondo S."/>
            <person name="Pangilinan J."/>
            <person name="Riley R."/>
            <person name="Labutti K."/>
            <person name="Andreopoulos B."/>
            <person name="Lipzen A."/>
            <person name="Chen C."/>
            <person name="Yanf M."/>
            <person name="Daum C."/>
            <person name="Ng V."/>
            <person name="Clum A."/>
            <person name="Steindorff A."/>
            <person name="Ohm R."/>
            <person name="Martin F."/>
            <person name="Silar P."/>
            <person name="Natvig D."/>
            <person name="Lalanne C."/>
            <person name="Gautier V."/>
            <person name="Ament-Velasquez S.L."/>
            <person name="Kruys A."/>
            <person name="Hutchinson M.I."/>
            <person name="Powell A.J."/>
            <person name="Barry K."/>
            <person name="Miller A.N."/>
            <person name="Grigoriev I.V."/>
            <person name="Debuchy R."/>
            <person name="Gladieux P."/>
            <person name="Thoren M.H."/>
            <person name="Johannesson H."/>
        </authorList>
    </citation>
    <scope>NUCLEOTIDE SEQUENCE</scope>
    <source>
        <strain evidence="3">CBS 560.94</strain>
    </source>
</reference>
<dbReference type="InterPro" id="IPR013087">
    <property type="entry name" value="Znf_C2H2_type"/>
</dbReference>
<feature type="domain" description="C2H2-type" evidence="2">
    <location>
        <begin position="639"/>
        <end position="667"/>
    </location>
</feature>
<evidence type="ECO:0000313" key="4">
    <source>
        <dbReference type="Proteomes" id="UP001278500"/>
    </source>
</evidence>
<evidence type="ECO:0000313" key="3">
    <source>
        <dbReference type="EMBL" id="KAK3345122.1"/>
    </source>
</evidence>
<dbReference type="Gene3D" id="3.30.160.60">
    <property type="entry name" value="Classic Zinc Finger"/>
    <property type="match status" value="2"/>
</dbReference>
<reference evidence="3" key="1">
    <citation type="journal article" date="2023" name="Mol. Phylogenet. Evol.">
        <title>Genome-scale phylogeny and comparative genomics of the fungal order Sordariales.</title>
        <authorList>
            <person name="Hensen N."/>
            <person name="Bonometti L."/>
            <person name="Westerberg I."/>
            <person name="Brannstrom I.O."/>
            <person name="Guillou S."/>
            <person name="Cros-Aarteil S."/>
            <person name="Calhoun S."/>
            <person name="Haridas S."/>
            <person name="Kuo A."/>
            <person name="Mondo S."/>
            <person name="Pangilinan J."/>
            <person name="Riley R."/>
            <person name="LaButti K."/>
            <person name="Andreopoulos B."/>
            <person name="Lipzen A."/>
            <person name="Chen C."/>
            <person name="Yan M."/>
            <person name="Daum C."/>
            <person name="Ng V."/>
            <person name="Clum A."/>
            <person name="Steindorff A."/>
            <person name="Ohm R.A."/>
            <person name="Martin F."/>
            <person name="Silar P."/>
            <person name="Natvig D.O."/>
            <person name="Lalanne C."/>
            <person name="Gautier V."/>
            <person name="Ament-Velasquez S.L."/>
            <person name="Kruys A."/>
            <person name="Hutchinson M.I."/>
            <person name="Powell A.J."/>
            <person name="Barry K."/>
            <person name="Miller A.N."/>
            <person name="Grigoriev I.V."/>
            <person name="Debuchy R."/>
            <person name="Gladieux P."/>
            <person name="Hiltunen Thoren M."/>
            <person name="Johannesson H."/>
        </authorList>
    </citation>
    <scope>NUCLEOTIDE SEQUENCE</scope>
    <source>
        <strain evidence="3">CBS 560.94</strain>
    </source>
</reference>
<proteinExistence type="predicted"/>
<evidence type="ECO:0000256" key="1">
    <source>
        <dbReference type="PROSITE-ProRule" id="PRU00042"/>
    </source>
</evidence>
<dbReference type="GO" id="GO:0008270">
    <property type="term" value="F:zinc ion binding"/>
    <property type="evidence" value="ECO:0007669"/>
    <property type="project" value="UniProtKB-KW"/>
</dbReference>
<dbReference type="SMART" id="SM00355">
    <property type="entry name" value="ZnF_C2H2"/>
    <property type="match status" value="4"/>
</dbReference>
<comment type="caution">
    <text evidence="3">The sequence shown here is derived from an EMBL/GenBank/DDBJ whole genome shotgun (WGS) entry which is preliminary data.</text>
</comment>
<dbReference type="PROSITE" id="PS50157">
    <property type="entry name" value="ZINC_FINGER_C2H2_2"/>
    <property type="match status" value="2"/>
</dbReference>
<dbReference type="PANTHER" id="PTHR37535">
    <property type="entry name" value="FLUG DOMAIN PROTEIN"/>
    <property type="match status" value="1"/>
</dbReference>
<dbReference type="Pfam" id="PF11917">
    <property type="entry name" value="DUF3435"/>
    <property type="match status" value="1"/>
</dbReference>
<feature type="domain" description="C2H2-type" evidence="2">
    <location>
        <begin position="550"/>
        <end position="573"/>
    </location>
</feature>
<keyword evidence="1" id="KW-0863">Zinc-finger</keyword>
<gene>
    <name evidence="3" type="ORF">B0H65DRAFT_493807</name>
</gene>
<name>A0AAE0JEY0_9PEZI</name>
<dbReference type="PROSITE" id="PS00028">
    <property type="entry name" value="ZINC_FINGER_C2H2_1"/>
    <property type="match status" value="2"/>
</dbReference>
<dbReference type="AlphaFoldDB" id="A0AAE0JEY0"/>
<keyword evidence="1" id="KW-0862">Zinc</keyword>
<dbReference type="PANTHER" id="PTHR37535:SF3">
    <property type="entry name" value="FLUG DOMAIN-CONTAINING PROTEIN"/>
    <property type="match status" value="1"/>
</dbReference>
<accession>A0AAE0JEY0</accession>
<dbReference type="Proteomes" id="UP001278500">
    <property type="component" value="Unassembled WGS sequence"/>
</dbReference>
<keyword evidence="1" id="KW-0479">Metal-binding</keyword>
<dbReference type="GeneID" id="87864925"/>
<dbReference type="RefSeq" id="XP_062681735.1">
    <property type="nucleotide sequence ID" value="XM_062827771.1"/>
</dbReference>
<evidence type="ECO:0000259" key="2">
    <source>
        <dbReference type="PROSITE" id="PS50157"/>
    </source>
</evidence>
<organism evidence="3 4">
    <name type="scientific">Neurospora tetraspora</name>
    <dbReference type="NCBI Taxonomy" id="94610"/>
    <lineage>
        <taxon>Eukaryota</taxon>
        <taxon>Fungi</taxon>
        <taxon>Dikarya</taxon>
        <taxon>Ascomycota</taxon>
        <taxon>Pezizomycotina</taxon>
        <taxon>Sordariomycetes</taxon>
        <taxon>Sordariomycetidae</taxon>
        <taxon>Sordariales</taxon>
        <taxon>Sordariaceae</taxon>
        <taxon>Neurospora</taxon>
    </lineage>
</organism>
<dbReference type="EMBL" id="JAUEPP010000004">
    <property type="protein sequence ID" value="KAK3345122.1"/>
    <property type="molecule type" value="Genomic_DNA"/>
</dbReference>
<protein>
    <recommendedName>
        <fullName evidence="2">C2H2-type domain-containing protein</fullName>
    </recommendedName>
</protein>
<sequence>MCRNKKKSIAICKSFLADYTRYARCRRLYIDGTEEQKQVLIVQLVVTIIAIWKHIVAQADAVVLAKRRDHDSNEDSDEGSEQWTLLGNRGKARGELIQWIQSTLAQKFNLTCKQTFEKTEATTDDVLLILSTLWERAVDIPCDPRHRVAFHTLVLIGSIGFRPGTYENMLYRQVKLLVVRDPDTKQPRLVAEITINQNKLSANKIDKGADVMTFSATMVPCQIVCLVTFVAIQALHDDAFETEFSSFDELLQRPNLEDVDCIELRWKDGMQEKPIFPLKYYKYLELWNRTWLVAGNRNTLRPYALRIGGGNKIDGKNPLPVSLTILLTIFTQGSLTSAIRNHILSHNTKTFETSYQARHIPHNLMSFVFDSTSEDDSKLFKLLASASLRRDDKAPLYPTAATLETFENREDMKALRAQHRHFREELKLSADNREVKQLTVKIGDLRTVLSNLAVKQARENYFAEVDSLRARGLLTEDMPAPPPNPFRCSFGPSLPAATIIGRYLNPKDPRLAVSEMLFAYLNDRYGEVEGIAQEMEQPASEHKKAASTLSTCLLCLQSFTRRRNLSRHHRSVHFTATTFEPFSCPECQRQGKEEYRIERASEWSNHVERVHGFINTPVLFTKPIVKPKPMATTTKSKSAPCLRCGQLFYAGNSLSRHMNKYHRIVEPFDCPKCKGEGENIQINDLASWLTHTSDVHGCNGQTGVVIDNECLPKQGQKKRKRENIVEEAIKRSKLES</sequence>
<keyword evidence="4" id="KW-1185">Reference proteome</keyword>